<feature type="signal peptide" evidence="1">
    <location>
        <begin position="1"/>
        <end position="22"/>
    </location>
</feature>
<evidence type="ECO:0000313" key="3">
    <source>
        <dbReference type="Proteomes" id="UP000064939"/>
    </source>
</evidence>
<dbReference type="Pfam" id="PF11659">
    <property type="entry name" value="DUF3261"/>
    <property type="match status" value="1"/>
</dbReference>
<dbReference type="InterPro" id="IPR021675">
    <property type="entry name" value="DUF3261"/>
</dbReference>
<proteinExistence type="predicted"/>
<dbReference type="RefSeq" id="WP_054581084.1">
    <property type="nucleotide sequence ID" value="NZ_CP012808.1"/>
</dbReference>
<organism evidence="2 3">
    <name type="scientific">Acinetobacter equi</name>
    <dbReference type="NCBI Taxonomy" id="1324350"/>
    <lineage>
        <taxon>Bacteria</taxon>
        <taxon>Pseudomonadati</taxon>
        <taxon>Pseudomonadota</taxon>
        <taxon>Gammaproteobacteria</taxon>
        <taxon>Moraxellales</taxon>
        <taxon>Moraxellaceae</taxon>
        <taxon>Acinetobacter</taxon>
    </lineage>
</organism>
<gene>
    <name evidence="2" type="ORF">AOY20_06365</name>
</gene>
<reference evidence="2 3" key="1">
    <citation type="journal article" date="2015" name="Int. J. Syst. Evol. Microbiol.">
        <title>Acinetobacter equi sp. nov. isolated from horse faeces.</title>
        <authorList>
            <person name="Poppel M.T."/>
            <person name="Skiebe E."/>
            <person name="Laue M."/>
            <person name="Bergmann H."/>
            <person name="Ebersberger I."/>
            <person name="Garn T."/>
            <person name="Fruth A."/>
            <person name="Baumgardt S."/>
            <person name="Busse H.J."/>
            <person name="Wilharm G."/>
        </authorList>
    </citation>
    <scope>NUCLEOTIDE SEQUENCE [LARGE SCALE GENOMIC DNA]</scope>
    <source>
        <strain evidence="2 3">114</strain>
    </source>
</reference>
<feature type="chain" id="PRO_5006040081" description="DUF3261 domain-containing protein" evidence="1">
    <location>
        <begin position="23"/>
        <end position="183"/>
    </location>
</feature>
<dbReference type="KEGG" id="aei:AOY20_06365"/>
<accession>A0A0N9WCW6</accession>
<name>A0A0N9WCW6_9GAMM</name>
<dbReference type="STRING" id="1324350.AOY20_06365"/>
<keyword evidence="3" id="KW-1185">Reference proteome</keyword>
<evidence type="ECO:0000256" key="1">
    <source>
        <dbReference type="SAM" id="SignalP"/>
    </source>
</evidence>
<dbReference type="EMBL" id="CP012808">
    <property type="protein sequence ID" value="ALH95190.1"/>
    <property type="molecule type" value="Genomic_DNA"/>
</dbReference>
<dbReference type="Proteomes" id="UP000064939">
    <property type="component" value="Chromosome"/>
</dbReference>
<evidence type="ECO:0008006" key="4">
    <source>
        <dbReference type="Google" id="ProtNLM"/>
    </source>
</evidence>
<dbReference type="OrthoDB" id="6708426at2"/>
<protein>
    <recommendedName>
        <fullName evidence="4">DUF3261 domain-containing protein</fullName>
    </recommendedName>
</protein>
<sequence length="183" mass="20905">MSPKIHLKIVGILLASALLCSACQSFIPTAQGLKSTAWVDQSYLRQDQIEVQWKDKSFSFLLYQQQQGKNLDMIALSLTGQQLFKLSFNGEKVTVEQRIDQMKLLPFEYVVRDLLYATYPNYLTEAKIEQQDQMKMVLIQNQAVLKITQQENEVELQNIQVPYLMMISPIDAALESDGVLNAQ</sequence>
<dbReference type="AlphaFoldDB" id="A0A0N9WCW6"/>
<evidence type="ECO:0000313" key="2">
    <source>
        <dbReference type="EMBL" id="ALH95190.1"/>
    </source>
</evidence>
<keyword evidence="1" id="KW-0732">Signal</keyword>